<dbReference type="KEGG" id="aym:YM304_25300"/>
<dbReference type="Pfam" id="PF17653">
    <property type="entry name" value="DUF5522"/>
    <property type="match status" value="1"/>
</dbReference>
<sequence length="77" mass="8663">MTDPALRDDWCDTPHPARLSPDHPRAAEIMSRHRAAVDARLPTYPDPVSGFSVFTAAFLAKRDYCCESGCRHCPYEI</sequence>
<dbReference type="Proteomes" id="UP000011863">
    <property type="component" value="Chromosome"/>
</dbReference>
<keyword evidence="2" id="KW-1185">Reference proteome</keyword>
<evidence type="ECO:0000313" key="2">
    <source>
        <dbReference type="Proteomes" id="UP000011863"/>
    </source>
</evidence>
<dbReference type="RefSeq" id="WP_015442091.1">
    <property type="nucleotide sequence ID" value="NC_020520.1"/>
</dbReference>
<dbReference type="InterPro" id="IPR040807">
    <property type="entry name" value="DUF5522"/>
</dbReference>
<name>A0A6C7E4U8_ILUCY</name>
<gene>
    <name evidence="1" type="ORF">YM304_25300</name>
</gene>
<accession>A0A6C7E4U8</accession>
<proteinExistence type="predicted"/>
<dbReference type="EMBL" id="AP012057">
    <property type="protein sequence ID" value="BAN02844.1"/>
    <property type="molecule type" value="Genomic_DNA"/>
</dbReference>
<organism evidence="1 2">
    <name type="scientific">Ilumatobacter coccineus (strain NBRC 103263 / KCTC 29153 / YM16-304)</name>
    <dbReference type="NCBI Taxonomy" id="1313172"/>
    <lineage>
        <taxon>Bacteria</taxon>
        <taxon>Bacillati</taxon>
        <taxon>Actinomycetota</taxon>
        <taxon>Acidimicrobiia</taxon>
        <taxon>Acidimicrobiales</taxon>
        <taxon>Ilumatobacteraceae</taxon>
        <taxon>Ilumatobacter</taxon>
    </lineage>
</organism>
<protein>
    <submittedName>
        <fullName evidence="1">Uncharacterized protein</fullName>
    </submittedName>
</protein>
<dbReference type="AlphaFoldDB" id="A0A6C7E4U8"/>
<reference evidence="1 2" key="1">
    <citation type="journal article" date="2013" name="Int. J. Syst. Evol. Microbiol.">
        <title>Ilumatobacter nonamiense sp. nov. and Ilumatobacter coccineum sp. nov., isolated from seashore sand.</title>
        <authorList>
            <person name="Matsumoto A."/>
            <person name="Kasai H."/>
            <person name="Matsuo Y."/>
            <person name="Shizuri Y."/>
            <person name="Ichikawa N."/>
            <person name="Fujita N."/>
            <person name="Omura S."/>
            <person name="Takahashi Y."/>
        </authorList>
    </citation>
    <scope>NUCLEOTIDE SEQUENCE [LARGE SCALE GENOMIC DNA]</scope>
    <source>
        <strain evidence="2">NBRC 103263 / KCTC 29153 / YM16-304</strain>
    </source>
</reference>
<evidence type="ECO:0000313" key="1">
    <source>
        <dbReference type="EMBL" id="BAN02844.1"/>
    </source>
</evidence>